<proteinExistence type="predicted"/>
<dbReference type="AlphaFoldDB" id="A0AA39KEC2"/>
<comment type="caution">
    <text evidence="3">The sequence shown here is derived from an EMBL/GenBank/DDBJ whole genome shotgun (WGS) entry which is preliminary data.</text>
</comment>
<evidence type="ECO:0000313" key="4">
    <source>
        <dbReference type="Proteomes" id="UP001175211"/>
    </source>
</evidence>
<dbReference type="Proteomes" id="UP001175211">
    <property type="component" value="Unassembled WGS sequence"/>
</dbReference>
<feature type="compositionally biased region" description="Polar residues" evidence="2">
    <location>
        <begin position="355"/>
        <end position="364"/>
    </location>
</feature>
<evidence type="ECO:0000256" key="1">
    <source>
        <dbReference type="SAM" id="Coils"/>
    </source>
</evidence>
<protein>
    <submittedName>
        <fullName evidence="3">Uncharacterized protein</fullName>
    </submittedName>
</protein>
<sequence>MNIDPSSQSSISTALVPIDTGCRQREYDMELDLGAASTSTDLVLSDHMGMSDTHQRKRHVVAGPNRQSHDEMLGALHYSQDREREKSNTIRLLKAQQDALSEELRKYQQYFPVPRMIYAGLDNDSQAAELKRQVSLLHSEREVMLQERTRHLMTMAEQQKDVDKLLKQRAKDERLLTQQREIINQANQHQSINSNMLQGQKEALEKQNEFIAQMMSRMEALKAESTKTHEEMNHRSAELEALKMDNTKTCARLAELEKAINSKDNEIVSLQGCLAAISASPSQSSTSGVASTPRNQAGTALSATQSSPHTVPLPRKISTPRGTSRTPTKIQHQQVKVPISSWREASPAVDPPPSHTSQSVTTQEGAAAEPAVTDPTTPLPAEMREQPSTQESATAGAGGMPSNINLGDPDQLIRYLASCLKRVVVSDSKELLEMGQRTLAPKKMTERMEQQERMGKSNKNRLQTFIRRWWCKFYKVDSVEEFIIYEAQEQQTMLVFKDKQGPGPTEDDLILDFSHGFALSKWNRAIFMIMIPMIQEELKKELTLPAVDDGYIEEMLLGLLRRSRAKWAEALPRYKAGTTQLETEEEVVQCVVETGDHVHKTAASRSSKVRKHDRRVMTATKMINIKTKNGDVDLRTWQLFLKMLQMLGTNGMSSEEEVVKVVGGITETVYTVKVCIWWNGKVIKYLKDIDEASPQFTGKGSCPAHRDRETVPRMNEVVNAPRGLPRALYDPEWLAELDEYEQGDLCISKDAFELLEKVVEAVDMPEVTVEEVD</sequence>
<dbReference type="RefSeq" id="XP_060330624.1">
    <property type="nucleotide sequence ID" value="XM_060477472.1"/>
</dbReference>
<feature type="region of interest" description="Disordered" evidence="2">
    <location>
        <begin position="280"/>
        <end position="405"/>
    </location>
</feature>
<gene>
    <name evidence="3" type="ORF">EV420DRAFT_1643225</name>
</gene>
<organism evidence="3 4">
    <name type="scientific">Armillaria tabescens</name>
    <name type="common">Ringless honey mushroom</name>
    <name type="synonym">Agaricus tabescens</name>
    <dbReference type="NCBI Taxonomy" id="1929756"/>
    <lineage>
        <taxon>Eukaryota</taxon>
        <taxon>Fungi</taxon>
        <taxon>Dikarya</taxon>
        <taxon>Basidiomycota</taxon>
        <taxon>Agaricomycotina</taxon>
        <taxon>Agaricomycetes</taxon>
        <taxon>Agaricomycetidae</taxon>
        <taxon>Agaricales</taxon>
        <taxon>Marasmiineae</taxon>
        <taxon>Physalacriaceae</taxon>
        <taxon>Desarmillaria</taxon>
    </lineage>
</organism>
<evidence type="ECO:0000313" key="3">
    <source>
        <dbReference type="EMBL" id="KAK0458336.1"/>
    </source>
</evidence>
<evidence type="ECO:0000256" key="2">
    <source>
        <dbReference type="SAM" id="MobiDB-lite"/>
    </source>
</evidence>
<name>A0AA39KEC2_ARMTA</name>
<accession>A0AA39KEC2</accession>
<feature type="compositionally biased region" description="Polar residues" evidence="2">
    <location>
        <begin position="292"/>
        <end position="309"/>
    </location>
</feature>
<feature type="coiled-coil region" evidence="1">
    <location>
        <begin position="201"/>
        <end position="259"/>
    </location>
</feature>
<dbReference type="EMBL" id="JAUEPS010000018">
    <property type="protein sequence ID" value="KAK0458336.1"/>
    <property type="molecule type" value="Genomic_DNA"/>
</dbReference>
<feature type="compositionally biased region" description="Low complexity" evidence="2">
    <location>
        <begin position="280"/>
        <end position="291"/>
    </location>
</feature>
<keyword evidence="1" id="KW-0175">Coiled coil</keyword>
<keyword evidence="4" id="KW-1185">Reference proteome</keyword>
<reference evidence="3" key="1">
    <citation type="submission" date="2023-06" db="EMBL/GenBank/DDBJ databases">
        <authorList>
            <consortium name="Lawrence Berkeley National Laboratory"/>
            <person name="Ahrendt S."/>
            <person name="Sahu N."/>
            <person name="Indic B."/>
            <person name="Wong-Bajracharya J."/>
            <person name="Merenyi Z."/>
            <person name="Ke H.-M."/>
            <person name="Monk M."/>
            <person name="Kocsube S."/>
            <person name="Drula E."/>
            <person name="Lipzen A."/>
            <person name="Balint B."/>
            <person name="Henrissat B."/>
            <person name="Andreopoulos B."/>
            <person name="Martin F.M."/>
            <person name="Harder C.B."/>
            <person name="Rigling D."/>
            <person name="Ford K.L."/>
            <person name="Foster G.D."/>
            <person name="Pangilinan J."/>
            <person name="Papanicolaou A."/>
            <person name="Barry K."/>
            <person name="LaButti K."/>
            <person name="Viragh M."/>
            <person name="Koriabine M."/>
            <person name="Yan M."/>
            <person name="Riley R."/>
            <person name="Champramary S."/>
            <person name="Plett K.L."/>
            <person name="Tsai I.J."/>
            <person name="Slot J."/>
            <person name="Sipos G."/>
            <person name="Plett J."/>
            <person name="Nagy L.G."/>
            <person name="Grigoriev I.V."/>
        </authorList>
    </citation>
    <scope>NUCLEOTIDE SEQUENCE</scope>
    <source>
        <strain evidence="3">CCBAS 213</strain>
    </source>
</reference>
<feature type="compositionally biased region" description="Polar residues" evidence="2">
    <location>
        <begin position="320"/>
        <end position="334"/>
    </location>
</feature>
<dbReference type="GeneID" id="85361020"/>